<sequence>MALTTVGTLAKLNWPGINAIWGEAYSSHPAEWSKLFTVETSDRNYEEDQQLYRYGLAVVKPEGEPISVDYEGQGYTRRYVPYVVALSYTMTREAATDNLYLNVATKRTKSLARSMNVTKEYFCAAVLNNGFSNTYAGGDGKALLATDHPSPNGTWSNELSTAADLSQASLEDIVIQMANAVDDRGLPFSLREQGLTVPTALMFDAQRLLQTTGEPETALNNINTLKGLFPKGLMVNHYLSSTEAWFVTTDCPEGLKMFQRWAIEFGEDNDFDTQNQKYAAVERYSVGWTDPHGIYGSPGAGN</sequence>
<protein>
    <submittedName>
        <fullName evidence="1">Putative capsid protein</fullName>
    </submittedName>
</protein>
<dbReference type="AlphaFoldDB" id="A0A6M3LAL4"/>
<proteinExistence type="predicted"/>
<organism evidence="1">
    <name type="scientific">viral metagenome</name>
    <dbReference type="NCBI Taxonomy" id="1070528"/>
    <lineage>
        <taxon>unclassified sequences</taxon>
        <taxon>metagenomes</taxon>
        <taxon>organismal metagenomes</taxon>
    </lineage>
</organism>
<gene>
    <name evidence="1" type="ORF">MM415B04834_0009</name>
</gene>
<accession>A0A6M3LAL4</accession>
<reference evidence="1" key="1">
    <citation type="submission" date="2020-03" db="EMBL/GenBank/DDBJ databases">
        <title>The deep terrestrial virosphere.</title>
        <authorList>
            <person name="Holmfeldt K."/>
            <person name="Nilsson E."/>
            <person name="Simone D."/>
            <person name="Lopez-Fernandez M."/>
            <person name="Wu X."/>
            <person name="de Brujin I."/>
            <person name="Lundin D."/>
            <person name="Andersson A."/>
            <person name="Bertilsson S."/>
            <person name="Dopson M."/>
        </authorList>
    </citation>
    <scope>NUCLEOTIDE SEQUENCE</scope>
    <source>
        <strain evidence="1">MM415B04834</strain>
    </source>
</reference>
<dbReference type="EMBL" id="MT143043">
    <property type="protein sequence ID" value="QJA92167.1"/>
    <property type="molecule type" value="Genomic_DNA"/>
</dbReference>
<dbReference type="Pfam" id="PF25209">
    <property type="entry name" value="Phage_capsid_4"/>
    <property type="match status" value="1"/>
</dbReference>
<evidence type="ECO:0000313" key="1">
    <source>
        <dbReference type="EMBL" id="QJA92167.1"/>
    </source>
</evidence>
<name>A0A6M3LAL4_9ZZZZ</name>